<keyword evidence="3" id="KW-1003">Cell membrane</keyword>
<keyword evidence="6 7" id="KW-0472">Membrane</keyword>
<feature type="transmembrane region" description="Helical" evidence="7">
    <location>
        <begin position="59"/>
        <end position="84"/>
    </location>
</feature>
<feature type="transmembrane region" description="Helical" evidence="7">
    <location>
        <begin position="145"/>
        <end position="166"/>
    </location>
</feature>
<sequence length="453" mass="50071">MTKTVQKSKARDMTQGSIWKQLLLFSLPLMAGNLFQQLYNTVDSIVVGNFVGKEALAAVGSVGPIINSLIGFFMGLSTGAGVIISQYYGAKADEKVSRTVSTTLVMTFILSIVFTILGILITPYMLRMMSTPDDVIRESATYLKIYFGGVAGLMFYNMGSGVLRAVGDSRHPLYFLIFSAVVNTVLDLLFVVSFGMGIEGVALATVIAQYLSAVLTLYVLTTTDGPYRICWKKLCMDWSLLYRIVCVGLPAAIQQMVTSVSNVFVQSYINVFGSDVMAGWSAYMKIDQFMMLPMMSVGLASTTFTGQNVGASYIDRAKKGATTAFLLAELVTIVMMIPLLIFAPQMVYLFNQEAAVIRYGTLFLYLLSPFYILCCVNQVYSNVLRGAGDTRTPMIVMLGSFVVFRQIYLFVMSHIFDSIIPIALGYPAGWLVCSVLIYACYRKFRWNKGMRKN</sequence>
<dbReference type="EMBL" id="CYYV01000001">
    <property type="protein sequence ID" value="CUN36911.1"/>
    <property type="molecule type" value="Genomic_DNA"/>
</dbReference>
<keyword evidence="4 7" id="KW-0812">Transmembrane</keyword>
<feature type="transmembrane region" description="Helical" evidence="7">
    <location>
        <begin position="395"/>
        <end position="416"/>
    </location>
</feature>
<name>A0A173WBR9_9FIRM</name>
<feature type="transmembrane region" description="Helical" evidence="7">
    <location>
        <begin position="173"/>
        <end position="194"/>
    </location>
</feature>
<dbReference type="Pfam" id="PF01554">
    <property type="entry name" value="MatE"/>
    <property type="match status" value="2"/>
</dbReference>
<dbReference type="NCBIfam" id="TIGR00797">
    <property type="entry name" value="matE"/>
    <property type="match status" value="1"/>
</dbReference>
<dbReference type="GO" id="GO:0042910">
    <property type="term" value="F:xenobiotic transmembrane transporter activity"/>
    <property type="evidence" value="ECO:0007669"/>
    <property type="project" value="InterPro"/>
</dbReference>
<evidence type="ECO:0000256" key="1">
    <source>
        <dbReference type="ARBA" id="ARBA00004651"/>
    </source>
</evidence>
<keyword evidence="5 7" id="KW-1133">Transmembrane helix</keyword>
<comment type="subcellular location">
    <subcellularLocation>
        <location evidence="1">Cell membrane</location>
        <topology evidence="1">Multi-pass membrane protein</topology>
    </subcellularLocation>
</comment>
<dbReference type="CDD" id="cd13138">
    <property type="entry name" value="MATE_yoeA_like"/>
    <property type="match status" value="1"/>
</dbReference>
<evidence type="ECO:0000313" key="8">
    <source>
        <dbReference type="EMBL" id="CUN36911.1"/>
    </source>
</evidence>
<organism evidence="8 9">
    <name type="scientific">Fusicatenibacter saccharivorans</name>
    <dbReference type="NCBI Taxonomy" id="1150298"/>
    <lineage>
        <taxon>Bacteria</taxon>
        <taxon>Bacillati</taxon>
        <taxon>Bacillota</taxon>
        <taxon>Clostridia</taxon>
        <taxon>Lachnospirales</taxon>
        <taxon>Lachnospiraceae</taxon>
        <taxon>Fusicatenibacter</taxon>
    </lineage>
</organism>
<dbReference type="RefSeq" id="WP_055225745.1">
    <property type="nucleotide sequence ID" value="NZ_CAXSRP010000014.1"/>
</dbReference>
<feature type="transmembrane region" description="Helical" evidence="7">
    <location>
        <begin position="324"/>
        <end position="350"/>
    </location>
</feature>
<feature type="transmembrane region" description="Helical" evidence="7">
    <location>
        <begin position="422"/>
        <end position="441"/>
    </location>
</feature>
<dbReference type="GO" id="GO:0015297">
    <property type="term" value="F:antiporter activity"/>
    <property type="evidence" value="ECO:0007669"/>
    <property type="project" value="InterPro"/>
</dbReference>
<dbReference type="InterPro" id="IPR052031">
    <property type="entry name" value="Membrane_Transporter-Flippase"/>
</dbReference>
<feature type="transmembrane region" description="Helical" evidence="7">
    <location>
        <begin position="104"/>
        <end position="125"/>
    </location>
</feature>
<dbReference type="PANTHER" id="PTHR43549">
    <property type="entry name" value="MULTIDRUG RESISTANCE PROTEIN YPNP-RELATED"/>
    <property type="match status" value="1"/>
</dbReference>
<evidence type="ECO:0000256" key="2">
    <source>
        <dbReference type="ARBA" id="ARBA00022448"/>
    </source>
</evidence>
<dbReference type="Proteomes" id="UP000095706">
    <property type="component" value="Unassembled WGS sequence"/>
</dbReference>
<feature type="transmembrane region" description="Helical" evidence="7">
    <location>
        <begin position="240"/>
        <end position="257"/>
    </location>
</feature>
<dbReference type="InterPro" id="IPR002528">
    <property type="entry name" value="MATE_fam"/>
</dbReference>
<keyword evidence="2" id="KW-0813">Transport</keyword>
<feature type="transmembrane region" description="Helical" evidence="7">
    <location>
        <begin position="362"/>
        <end position="383"/>
    </location>
</feature>
<protein>
    <submittedName>
        <fullName evidence="8">Multidrug export protein mepA</fullName>
    </submittedName>
</protein>
<evidence type="ECO:0000256" key="6">
    <source>
        <dbReference type="ARBA" id="ARBA00023136"/>
    </source>
</evidence>
<evidence type="ECO:0000313" key="9">
    <source>
        <dbReference type="Proteomes" id="UP000095706"/>
    </source>
</evidence>
<dbReference type="PIRSF" id="PIRSF006603">
    <property type="entry name" value="DinF"/>
    <property type="match status" value="1"/>
</dbReference>
<accession>A0A173WBR9</accession>
<evidence type="ECO:0000256" key="4">
    <source>
        <dbReference type="ARBA" id="ARBA00022692"/>
    </source>
</evidence>
<evidence type="ECO:0000256" key="5">
    <source>
        <dbReference type="ARBA" id="ARBA00022989"/>
    </source>
</evidence>
<dbReference type="GO" id="GO:0005886">
    <property type="term" value="C:plasma membrane"/>
    <property type="evidence" value="ECO:0007669"/>
    <property type="project" value="UniProtKB-SubCell"/>
</dbReference>
<proteinExistence type="predicted"/>
<evidence type="ECO:0000256" key="3">
    <source>
        <dbReference type="ARBA" id="ARBA00022475"/>
    </source>
</evidence>
<dbReference type="AlphaFoldDB" id="A0A173WBR9"/>
<feature type="transmembrane region" description="Helical" evidence="7">
    <location>
        <begin position="200"/>
        <end position="220"/>
    </location>
</feature>
<dbReference type="PANTHER" id="PTHR43549:SF3">
    <property type="entry name" value="MULTIDRUG RESISTANCE PROTEIN YPNP-RELATED"/>
    <property type="match status" value="1"/>
</dbReference>
<evidence type="ECO:0000256" key="7">
    <source>
        <dbReference type="SAM" id="Phobius"/>
    </source>
</evidence>
<reference evidence="8 9" key="1">
    <citation type="submission" date="2015-09" db="EMBL/GenBank/DDBJ databases">
        <authorList>
            <consortium name="Pathogen Informatics"/>
        </authorList>
    </citation>
    <scope>NUCLEOTIDE SEQUENCE [LARGE SCALE GENOMIC DNA]</scope>
    <source>
        <strain evidence="8 9">2789STDY5608849</strain>
    </source>
</reference>
<dbReference type="InterPro" id="IPR048279">
    <property type="entry name" value="MdtK-like"/>
</dbReference>
<gene>
    <name evidence="8" type="primary">mepA_2</name>
    <name evidence="8" type="ORF">ERS852406_00082</name>
</gene>
<feature type="transmembrane region" description="Helical" evidence="7">
    <location>
        <begin position="21"/>
        <end position="39"/>
    </location>
</feature>